<gene>
    <name evidence="2" type="ORF">PMACD_LOCUS3933</name>
</gene>
<proteinExistence type="predicted"/>
<organism evidence="2 3">
    <name type="scientific">Pieris macdunnoughi</name>
    <dbReference type="NCBI Taxonomy" id="345717"/>
    <lineage>
        <taxon>Eukaryota</taxon>
        <taxon>Metazoa</taxon>
        <taxon>Ecdysozoa</taxon>
        <taxon>Arthropoda</taxon>
        <taxon>Hexapoda</taxon>
        <taxon>Insecta</taxon>
        <taxon>Pterygota</taxon>
        <taxon>Neoptera</taxon>
        <taxon>Endopterygota</taxon>
        <taxon>Lepidoptera</taxon>
        <taxon>Glossata</taxon>
        <taxon>Ditrysia</taxon>
        <taxon>Papilionoidea</taxon>
        <taxon>Pieridae</taxon>
        <taxon>Pierinae</taxon>
        <taxon>Pieris</taxon>
    </lineage>
</organism>
<feature type="region of interest" description="Disordered" evidence="1">
    <location>
        <begin position="63"/>
        <end position="124"/>
    </location>
</feature>
<feature type="region of interest" description="Disordered" evidence="1">
    <location>
        <begin position="1"/>
        <end position="21"/>
    </location>
</feature>
<evidence type="ECO:0000313" key="2">
    <source>
        <dbReference type="EMBL" id="CAF4809113.1"/>
    </source>
</evidence>
<evidence type="ECO:0000256" key="1">
    <source>
        <dbReference type="SAM" id="MobiDB-lite"/>
    </source>
</evidence>
<dbReference type="Proteomes" id="UP000663880">
    <property type="component" value="Unassembled WGS sequence"/>
</dbReference>
<dbReference type="AlphaFoldDB" id="A0A821PMN7"/>
<sequence>MDENRRRRATTQQRNDERTTEFTVSLRTMDGHRSFGSRSGRSEDSLTIRGKFDMKILGEDMGTREADGAGVSLRGGARVASTGRGRVRESHSPVTSRPHSLTVPEAFGATSPRPRPPRSLLRLTRYYKTYK</sequence>
<accession>A0A821PMN7</accession>
<keyword evidence="3" id="KW-1185">Reference proteome</keyword>
<evidence type="ECO:0000313" key="3">
    <source>
        <dbReference type="Proteomes" id="UP000663880"/>
    </source>
</evidence>
<dbReference type="EMBL" id="CAJOBZ010000006">
    <property type="protein sequence ID" value="CAF4809113.1"/>
    <property type="molecule type" value="Genomic_DNA"/>
</dbReference>
<reference evidence="2" key="1">
    <citation type="submission" date="2021-02" db="EMBL/GenBank/DDBJ databases">
        <authorList>
            <person name="Steward A R."/>
        </authorList>
    </citation>
    <scope>NUCLEOTIDE SEQUENCE</scope>
</reference>
<name>A0A821PMN7_9NEOP</name>
<comment type="caution">
    <text evidence="2">The sequence shown here is derived from an EMBL/GenBank/DDBJ whole genome shotgun (WGS) entry which is preliminary data.</text>
</comment>
<protein>
    <submittedName>
        <fullName evidence="2">Uncharacterized protein</fullName>
    </submittedName>
</protein>